<dbReference type="PROSITE" id="PS51257">
    <property type="entry name" value="PROKAR_LIPOPROTEIN"/>
    <property type="match status" value="1"/>
</dbReference>
<dbReference type="RefSeq" id="WP_127939957.1">
    <property type="nucleotide sequence ID" value="NZ_SAUN01000001.1"/>
</dbReference>
<dbReference type="InterPro" id="IPR006059">
    <property type="entry name" value="SBP"/>
</dbReference>
<organism evidence="1 2">
    <name type="scientific">Nonomuraea polychroma</name>
    <dbReference type="NCBI Taxonomy" id="46176"/>
    <lineage>
        <taxon>Bacteria</taxon>
        <taxon>Bacillati</taxon>
        <taxon>Actinomycetota</taxon>
        <taxon>Actinomycetes</taxon>
        <taxon>Streptosporangiales</taxon>
        <taxon>Streptosporangiaceae</taxon>
        <taxon>Nonomuraea</taxon>
    </lineage>
</organism>
<reference evidence="1 2" key="1">
    <citation type="submission" date="2019-01" db="EMBL/GenBank/DDBJ databases">
        <title>Sequencing the genomes of 1000 actinobacteria strains.</title>
        <authorList>
            <person name="Klenk H.-P."/>
        </authorList>
    </citation>
    <scope>NUCLEOTIDE SEQUENCE [LARGE SCALE GENOMIC DNA]</scope>
    <source>
        <strain evidence="1 2">DSM 43925</strain>
    </source>
</reference>
<dbReference type="EMBL" id="SAUN01000001">
    <property type="protein sequence ID" value="RVX47539.1"/>
    <property type="molecule type" value="Genomic_DNA"/>
</dbReference>
<comment type="caution">
    <text evidence="1">The sequence shown here is derived from an EMBL/GenBank/DDBJ whole genome shotgun (WGS) entry which is preliminary data.</text>
</comment>
<dbReference type="PANTHER" id="PTHR43649:SF32">
    <property type="entry name" value="SUGAR BINDING SECRETED PROTEIN"/>
    <property type="match status" value="1"/>
</dbReference>
<sequence>MELSRRRLIQSGLLSIAAAGIGSTAACGGSGSTAASGGGAKELTLWYWGGGLSDKVVADAVKQFSQTTLKPSVIGGDFKQKLVATMNGRKFVPDITGIKGENIASMLAESDRFIDLNTLGADKLASQYVEWKWKQGSTTDGKLIGFPIDIGPTALFYRNDLFEKAGLPADPAEVGTSMSTWDTFFEAGVKLKKANPDAFIIDSAEGLFDKMVGQGTKRFIDESNKFIGDQDHIRGAWDMVIKANGLGIIAPKYDGPDWNAAAAQGKLAGTVGAAWFALDLKNGVEATSGKWRVAPMPGGPANIGGSFLALTRECRDPQLAFQIVTWLLSADNQARGFTDAALFPSTSASYDMPALTGGDPFFGDQKTIEVFGPAAKNIPIQYEAPADAAVAQPFKDEIINVWTKGKNADTAWTDAVSSAKQIAGRQGVS</sequence>
<gene>
    <name evidence="1" type="ORF">EDD27_10476</name>
</gene>
<dbReference type="Gene3D" id="3.40.190.10">
    <property type="entry name" value="Periplasmic binding protein-like II"/>
    <property type="match status" value="1"/>
</dbReference>
<evidence type="ECO:0000313" key="1">
    <source>
        <dbReference type="EMBL" id="RVX47539.1"/>
    </source>
</evidence>
<dbReference type="Pfam" id="PF13416">
    <property type="entry name" value="SBP_bac_8"/>
    <property type="match status" value="1"/>
</dbReference>
<evidence type="ECO:0000313" key="2">
    <source>
        <dbReference type="Proteomes" id="UP000284824"/>
    </source>
</evidence>
<dbReference type="InterPro" id="IPR006311">
    <property type="entry name" value="TAT_signal"/>
</dbReference>
<name>A0A438MPS5_9ACTN</name>
<dbReference type="InterPro" id="IPR050490">
    <property type="entry name" value="Bact_solute-bd_prot1"/>
</dbReference>
<keyword evidence="2" id="KW-1185">Reference proteome</keyword>
<accession>A0A438MPS5</accession>
<protein>
    <submittedName>
        <fullName evidence="1">Carbohydrate ABC transporter substrate-binding protein (CUT1 family)</fullName>
    </submittedName>
</protein>
<proteinExistence type="predicted"/>
<dbReference type="Proteomes" id="UP000284824">
    <property type="component" value="Unassembled WGS sequence"/>
</dbReference>
<dbReference type="SUPFAM" id="SSF53850">
    <property type="entry name" value="Periplasmic binding protein-like II"/>
    <property type="match status" value="1"/>
</dbReference>
<dbReference type="PANTHER" id="PTHR43649">
    <property type="entry name" value="ARABINOSE-BINDING PROTEIN-RELATED"/>
    <property type="match status" value="1"/>
</dbReference>
<dbReference type="PROSITE" id="PS51318">
    <property type="entry name" value="TAT"/>
    <property type="match status" value="1"/>
</dbReference>
<dbReference type="OrthoDB" id="2515046at2"/>
<dbReference type="AlphaFoldDB" id="A0A438MPS5"/>